<protein>
    <submittedName>
        <fullName evidence="2">Uncharacterized protein LOC142162740</fullName>
    </submittedName>
</protein>
<evidence type="ECO:0000313" key="2">
    <source>
        <dbReference type="RefSeq" id="XP_075075511.1"/>
    </source>
</evidence>
<keyword evidence="1" id="KW-1185">Reference proteome</keyword>
<dbReference type="RefSeq" id="XP_075075511.1">
    <property type="nucleotide sequence ID" value="XM_075219410.1"/>
</dbReference>
<dbReference type="Proteomes" id="UP000790787">
    <property type="component" value="Chromosome 1"/>
</dbReference>
<accession>A0AC58RS16</accession>
<sequence length="204" mass="23741">MDFPHATIENKELQMKYKSGDKDKSISHCSKQCYYNNQLNYSFTHVERNNDLLMRNHENRPTGTTPLPEVDEVYSHYAKRGKGRGSIRGRGRGRRQKRNFSGVNHPPKKNNHQKWKEKDEKPKANGSETECYRCGGKGHWANICRTPRHLVEFYQASQKNKSPEATFVYDNEFDITHLDVADFFEPPDRKIDHLISDGSVVKDD</sequence>
<reference evidence="2" key="2">
    <citation type="submission" date="2025-08" db="UniProtKB">
        <authorList>
            <consortium name="RefSeq"/>
        </authorList>
    </citation>
    <scope>IDENTIFICATION</scope>
    <source>
        <tissue evidence="2">Leaf</tissue>
    </source>
</reference>
<reference evidence="1" key="1">
    <citation type="journal article" date="2014" name="Nat. Commun.">
        <title>The tobacco genome sequence and its comparison with those of tomato and potato.</title>
        <authorList>
            <person name="Sierro N."/>
            <person name="Battey J.N."/>
            <person name="Ouadi S."/>
            <person name="Bakaher N."/>
            <person name="Bovet L."/>
            <person name="Willig A."/>
            <person name="Goepfert S."/>
            <person name="Peitsch M.C."/>
            <person name="Ivanov N.V."/>
        </authorList>
    </citation>
    <scope>NUCLEOTIDE SEQUENCE [LARGE SCALE GENOMIC DNA]</scope>
</reference>
<name>A0AC58RS16_TOBAC</name>
<proteinExistence type="predicted"/>
<organism evidence="1 2">
    <name type="scientific">Nicotiana tabacum</name>
    <name type="common">Common tobacco</name>
    <dbReference type="NCBI Taxonomy" id="4097"/>
    <lineage>
        <taxon>Eukaryota</taxon>
        <taxon>Viridiplantae</taxon>
        <taxon>Streptophyta</taxon>
        <taxon>Embryophyta</taxon>
        <taxon>Tracheophyta</taxon>
        <taxon>Spermatophyta</taxon>
        <taxon>Magnoliopsida</taxon>
        <taxon>eudicotyledons</taxon>
        <taxon>Gunneridae</taxon>
        <taxon>Pentapetalae</taxon>
        <taxon>asterids</taxon>
        <taxon>lamiids</taxon>
        <taxon>Solanales</taxon>
        <taxon>Solanaceae</taxon>
        <taxon>Nicotianoideae</taxon>
        <taxon>Nicotianeae</taxon>
        <taxon>Nicotiana</taxon>
    </lineage>
</organism>
<evidence type="ECO:0000313" key="1">
    <source>
        <dbReference type="Proteomes" id="UP000790787"/>
    </source>
</evidence>
<gene>
    <name evidence="2" type="primary">LOC142162740</name>
</gene>